<dbReference type="PaxDb" id="4113-PGSC0003DMT400019840"/>
<sequence length="79" mass="9088">MEIVYSRVNVQLSDVVVVSTMLLDEPIVAVLYLGDELPRVMGYPSVCGGYCQHDRDCWDRNYCPRCNYDPVKLTYYCGK</sequence>
<dbReference type="EnsemblPlants" id="PGSC0003DMT400019840">
    <property type="protein sequence ID" value="PGSC0003DMT400019840"/>
    <property type="gene ID" value="PGSC0003DMG400007673"/>
</dbReference>
<evidence type="ECO:0000313" key="2">
    <source>
        <dbReference type="Proteomes" id="UP000011115"/>
    </source>
</evidence>
<proteinExistence type="predicted"/>
<organism evidence="1 2">
    <name type="scientific">Solanum tuberosum</name>
    <name type="common">Potato</name>
    <dbReference type="NCBI Taxonomy" id="4113"/>
    <lineage>
        <taxon>Eukaryota</taxon>
        <taxon>Viridiplantae</taxon>
        <taxon>Streptophyta</taxon>
        <taxon>Embryophyta</taxon>
        <taxon>Tracheophyta</taxon>
        <taxon>Spermatophyta</taxon>
        <taxon>Magnoliopsida</taxon>
        <taxon>eudicotyledons</taxon>
        <taxon>Gunneridae</taxon>
        <taxon>Pentapetalae</taxon>
        <taxon>asterids</taxon>
        <taxon>lamiids</taxon>
        <taxon>Solanales</taxon>
        <taxon>Solanaceae</taxon>
        <taxon>Solanoideae</taxon>
        <taxon>Solaneae</taxon>
        <taxon>Solanum</taxon>
    </lineage>
</organism>
<dbReference type="Proteomes" id="UP000011115">
    <property type="component" value="Unassembled WGS sequence"/>
</dbReference>
<dbReference type="HOGENOM" id="CLU_2610710_0_0_1"/>
<accession>M1ACN5</accession>
<reference evidence="1" key="2">
    <citation type="submission" date="2015-06" db="UniProtKB">
        <authorList>
            <consortium name="EnsemblPlants"/>
        </authorList>
    </citation>
    <scope>IDENTIFICATION</scope>
    <source>
        <strain evidence="1">DM1-3 516 R44</strain>
    </source>
</reference>
<dbReference type="InParanoid" id="M1ACN5"/>
<evidence type="ECO:0000313" key="1">
    <source>
        <dbReference type="EnsemblPlants" id="PGSC0003DMT400019840"/>
    </source>
</evidence>
<dbReference type="AlphaFoldDB" id="M1ACN5"/>
<dbReference type="Gramene" id="PGSC0003DMT400019840">
    <property type="protein sequence ID" value="PGSC0003DMT400019840"/>
    <property type="gene ID" value="PGSC0003DMG400007673"/>
</dbReference>
<protein>
    <submittedName>
        <fullName evidence="1">Uncharacterized protein</fullName>
    </submittedName>
</protein>
<keyword evidence="2" id="KW-1185">Reference proteome</keyword>
<reference evidence="2" key="1">
    <citation type="journal article" date="2011" name="Nature">
        <title>Genome sequence and analysis of the tuber crop potato.</title>
        <authorList>
            <consortium name="The Potato Genome Sequencing Consortium"/>
        </authorList>
    </citation>
    <scope>NUCLEOTIDE SEQUENCE [LARGE SCALE GENOMIC DNA]</scope>
    <source>
        <strain evidence="2">cv. DM1-3 516 R44</strain>
    </source>
</reference>
<name>M1ACN5_SOLTU</name>